<dbReference type="SMART" id="SM00184">
    <property type="entry name" value="RING"/>
    <property type="match status" value="1"/>
</dbReference>
<keyword evidence="1" id="KW-0863">Zinc-finger</keyword>
<dbReference type="SUPFAM" id="SSF57850">
    <property type="entry name" value="RING/U-box"/>
    <property type="match status" value="1"/>
</dbReference>
<keyword evidence="5" id="KW-1185">Reference proteome</keyword>
<feature type="region of interest" description="Disordered" evidence="2">
    <location>
        <begin position="1"/>
        <end position="27"/>
    </location>
</feature>
<accession>A0AAD8LQI7</accession>
<keyword evidence="1" id="KW-0479">Metal-binding</keyword>
<keyword evidence="1" id="KW-0862">Zinc</keyword>
<feature type="domain" description="RING-type" evidence="3">
    <location>
        <begin position="32"/>
        <end position="78"/>
    </location>
</feature>
<organism evidence="4 5">
    <name type="scientific">Babesia gibsoni</name>
    <dbReference type="NCBI Taxonomy" id="33632"/>
    <lineage>
        <taxon>Eukaryota</taxon>
        <taxon>Sar</taxon>
        <taxon>Alveolata</taxon>
        <taxon>Apicomplexa</taxon>
        <taxon>Aconoidasida</taxon>
        <taxon>Piroplasmida</taxon>
        <taxon>Babesiidae</taxon>
        <taxon>Babesia</taxon>
    </lineage>
</organism>
<comment type="caution">
    <text evidence="4">The sequence shown here is derived from an EMBL/GenBank/DDBJ whole genome shotgun (WGS) entry which is preliminary data.</text>
</comment>
<reference evidence="4" key="1">
    <citation type="submission" date="2023-08" db="EMBL/GenBank/DDBJ databases">
        <title>Draft sequence of the Babesia gibsoni genome.</title>
        <authorList>
            <person name="Yamagishi J.Y."/>
            <person name="Xuan X.X."/>
        </authorList>
    </citation>
    <scope>NUCLEOTIDE SEQUENCE</scope>
    <source>
        <strain evidence="4">Azabu</strain>
    </source>
</reference>
<evidence type="ECO:0000256" key="2">
    <source>
        <dbReference type="SAM" id="MobiDB-lite"/>
    </source>
</evidence>
<dbReference type="InterPro" id="IPR001841">
    <property type="entry name" value="Znf_RING"/>
</dbReference>
<dbReference type="Proteomes" id="UP001230268">
    <property type="component" value="Unassembled WGS sequence"/>
</dbReference>
<gene>
    <name evidence="4" type="ORF">BgAZ_300450</name>
</gene>
<evidence type="ECO:0000259" key="3">
    <source>
        <dbReference type="PROSITE" id="PS50089"/>
    </source>
</evidence>
<dbReference type="GO" id="GO:0008270">
    <property type="term" value="F:zinc ion binding"/>
    <property type="evidence" value="ECO:0007669"/>
    <property type="project" value="UniProtKB-KW"/>
</dbReference>
<dbReference type="PROSITE" id="PS50089">
    <property type="entry name" value="ZF_RING_2"/>
    <property type="match status" value="1"/>
</dbReference>
<protein>
    <recommendedName>
        <fullName evidence="3">RING-type domain-containing protein</fullName>
    </recommendedName>
</protein>
<dbReference type="AlphaFoldDB" id="A0AAD8LQI7"/>
<dbReference type="EMBL" id="JAVEPI010000003">
    <property type="protein sequence ID" value="KAK1442527.1"/>
    <property type="molecule type" value="Genomic_DNA"/>
</dbReference>
<dbReference type="InterPro" id="IPR013083">
    <property type="entry name" value="Znf_RING/FYVE/PHD"/>
</dbReference>
<proteinExistence type="predicted"/>
<evidence type="ECO:0000313" key="5">
    <source>
        <dbReference type="Proteomes" id="UP001230268"/>
    </source>
</evidence>
<evidence type="ECO:0000256" key="1">
    <source>
        <dbReference type="PROSITE-ProRule" id="PRU00175"/>
    </source>
</evidence>
<name>A0AAD8LQI7_BABGI</name>
<sequence>MSARTLRSSRKRKAGAEGPSDSVADEGGNQSCDCCLLPIKGNEDRTKGIARIETCSHRFHFSCIRKWSQLETTCPQCKAVFTTIERFCPKSGKVIEKVKCESLFLWDHHDDDERHANVTEEAPRQENTGSEGITLKLVLPDQIDKVKSPTKRKKPVKVTEAAKYTEKHLKRIAMNEVCYATPSVSYEAKPLSIQIKQKSEFKLKPVYQEDFIAK</sequence>
<dbReference type="Gene3D" id="3.30.40.10">
    <property type="entry name" value="Zinc/RING finger domain, C3HC4 (zinc finger)"/>
    <property type="match status" value="1"/>
</dbReference>
<evidence type="ECO:0000313" key="4">
    <source>
        <dbReference type="EMBL" id="KAK1442527.1"/>
    </source>
</evidence>
<dbReference type="Pfam" id="PF13639">
    <property type="entry name" value="zf-RING_2"/>
    <property type="match status" value="1"/>
</dbReference>